<dbReference type="GO" id="GO:0019902">
    <property type="term" value="F:phosphatase binding"/>
    <property type="evidence" value="ECO:0007669"/>
    <property type="project" value="TreeGrafter"/>
</dbReference>
<keyword evidence="3" id="KW-1185">Reference proteome</keyword>
<evidence type="ECO:0008006" key="4">
    <source>
        <dbReference type="Google" id="ProtNLM"/>
    </source>
</evidence>
<dbReference type="PANTHER" id="PTHR22028:SF9">
    <property type="entry name" value="SFI1 SPINDLE BODY DOMAIN-CONTAINING PROTEIN"/>
    <property type="match status" value="1"/>
</dbReference>
<feature type="compositionally biased region" description="Low complexity" evidence="1">
    <location>
        <begin position="320"/>
        <end position="334"/>
    </location>
</feature>
<dbReference type="InterPro" id="IPR052270">
    <property type="entry name" value="CACF_protein"/>
</dbReference>
<gene>
    <name evidence="2" type="ORF">HXX76_011585</name>
</gene>
<name>A0A835SYY5_CHLIN</name>
<sequence>MTINSPLRLSSEVSPLRHVLDITARSQGKDVTAYETYRALPSPTRPYNSYDYAVVAEIIRAAEVTVAKAHKKGLGSGVVTLQSVLQAYEHVLPRHGVKSDEDTYYYRLLLKLSLDPALDWWIKLNRETGTSGGRAAFFSAAGSDVTSNGRPHSPYRGDGSPTRVQPRISGAGASAYSGSYSAAPTFRSSAGGGGGQLPGRNSPYRSTASLASVPGFQQQQETAVQAAAREAAARANAAAQAARDAIEAARQAAATANLPSSRFMFNTPPMTPSMGPMPPMPARTEGGASGWGDGSMGGAGSIVPYSVSEGGAAGGGGASQYGPGSRYGPGSPHGTAAPSSARGTYGISEHDPLSPDASAYGAGARGNRSGGGAGGGSMGGAGPGTGMGMGAGAGAGAGGGGGGGGGRISAGQLADLDEPVLSEEAEAYLDYNRLARAFRTWRKNTFARRASRFERDHALRNWAVATSFWAVHLLRRCFARWRAERPRKTALALQLWAGNSLSACFWRWLSLTRYLWGKGTECDAHWRVRTLRRCLRLWRLYTQSQQLKADNVEKALGFWVGRALHSCFRVWRQYASSRLRKNDAAQKAAGHWGGKSLRACFKAWREFTKLQHHKSVATARALRHWTGNTLRSCFALWRLLIEEAHCNWDQATQHLMRRMLLKWRLAAKQLTRLGAAYQTIADADAHRLMSQAMRTLLSAHAFRHDTASRLRAAVARMRNSLLSAAFNKWSEARQAGQMKRERLALALKWWASRGIARSWNTWREAVAANHRATQAARANAQRILRPLLRDTFYAWLAWHDIRMQKEVRAVEARRTMQLRQLRRVVTGWRGVVLERRHGVAAFQLIMRSEVHRLMGAAFQRWYREHDNLRRAAEARLTVKRSATRRCLRHWRALAQAQHAHRDWRLERLRLASGQRRRRLLVAWQVVAGLLAEHNRLVQSSLSKLHRRQAHDVLAAWRDRVLHSVAKRMKLLAGLLYWEQQMKGRAWLAWRQRLYGWRTKAAKWELAGRHWRTRRLALCFAVFLALWQAYQGRLTRALLFRSRRNDVIKGDVLAEWRRLVGWLQWKNDKMRRALAHHRSKLAGGAFYGWYAVTRHSIATKRAVAAAVLHWVRRRRAAVLVWWRNWTAYRRDLRVRGAGYALVRAARAKEKVMLAFKANVIRKARIAGAVAHRQRYMTRLALSGWLLRTLLAADFVRRLKVVGAQLNVQLVADGLEAWREYTTYRRTKKGMLHASLRYWRLSRQRAAMDALRWYATRRQLKRAVLLRGRTGAAARALRAWRDEAEYRRRLRDRYAVLASGNRRAALRRGLDMWRDYIAQRADKKGLRDRALRHWLRGTAGRVFRSWRDYQRHLRHAEERAGGILQRWRKRDAAEALAAFAEYAAHRRRKRAADAMSRRSRARTALQAWREYMKLRTAEGFWSRNRLNDAVGAWRHYANHRRRLKELGSQLWGRTRRGRLASTLASWRDYATYSARLKAASRVLRGRLQRSTLGGVFAAWRSEAKQMAALKALLERVLVRTAALAFYGWREVVTDARRWRAVQAAAEERMQQRPELGQVAMYAATRMRNWRLALAFYTWYDNAQEARYLRHRASQAILLYANRLLYNAWSVWLAHTLRNRHLRKKLEQCLNSARAKTARGVFDAWLVTAKYLGRLRKVSDLVKDRLLRGTLVGAFIAWHRTAVQFRRLRGILTRVMSRALSAAWEAWRDAVAARHERLQGLAVCVLRWRNQHLSAALNAWLAHVHQRGAARRLCLRVLGRLLEWAWYGWREAVFEAGVSRGADVHEARLLARSWRGWRWATSEGRKAAALTAALDQAAALTAMGTWRRQWLARAAYRRLYCRRALLGWHARTQELRAMRERLWYAARFLLNGCLLRSFSAWWQYTQAMSIKRAVWVRKQRALAEALRRGGELVAARNAELVEIAFRGWRLQTGQLREVTRRLRALQGRVLATAFDNWREYASVKRARLEKQAAVIRARLLARPFRTWRIAARGAASELSAKSAAALMQRRGVLLAATFRAWRQLHGLVGGRREALRRALGVVLRAEAGGLRAAAWAAWRRAVARRGDLLDLVSAVSAGRQRRVMGEVFDVWLQYTQAMRRGGIDPGSPYMSPRERGTERRLITRMAALAGNDQALAPSAARGAGGSTYTSAATDALLDGLYPSNAMRHATERRQELSAFLDFARRATSTGRAGRNGRGGAQQPPPPAYERAESINSDLSGASTGLSSGMGGADLTERAMFSVRAMPGMISPGKGRGPASGLTPAHIKLATAGRTAPAPLSARRPSGGQDAGLGSPFDDRLDLRPLYGAADQAAASAAPAAFGGFHTTAGYGTRGAQLGSGAASPMPLMPQPAARGGVAVATPLTASAPIAPRRIDFTVSRPASSAGAGPAATGAYGGYGGGPVGRGLGTPRSQQFVPPVEQVYTDDSDGASTTSSDFLAPSEAAARARAAAAATLRSGAGGAVAGGNTRTSSATLGRSPALGAPQSAARQANAGLATGHGASFLGGPLARPQAAGTVRPSILELRGQGGDR</sequence>
<dbReference type="PANTHER" id="PTHR22028">
    <property type="entry name" value="SFI1 SPINDLE BODY DOMAIN-CONTAINING PROTEIN-RELATED"/>
    <property type="match status" value="1"/>
</dbReference>
<organism evidence="2 3">
    <name type="scientific">Chlamydomonas incerta</name>
    <dbReference type="NCBI Taxonomy" id="51695"/>
    <lineage>
        <taxon>Eukaryota</taxon>
        <taxon>Viridiplantae</taxon>
        <taxon>Chlorophyta</taxon>
        <taxon>core chlorophytes</taxon>
        <taxon>Chlorophyceae</taxon>
        <taxon>CS clade</taxon>
        <taxon>Chlamydomonadales</taxon>
        <taxon>Chlamydomonadaceae</taxon>
        <taxon>Chlamydomonas</taxon>
    </lineage>
</organism>
<reference evidence="2" key="1">
    <citation type="journal article" date="2020" name="bioRxiv">
        <title>Comparative genomics of Chlamydomonas.</title>
        <authorList>
            <person name="Craig R.J."/>
            <person name="Hasan A.R."/>
            <person name="Ness R.W."/>
            <person name="Keightley P.D."/>
        </authorList>
    </citation>
    <scope>NUCLEOTIDE SEQUENCE</scope>
    <source>
        <strain evidence="2">SAG 7.73</strain>
    </source>
</reference>
<feature type="compositionally biased region" description="Low complexity" evidence="1">
    <location>
        <begin position="357"/>
        <end position="367"/>
    </location>
</feature>
<evidence type="ECO:0000313" key="2">
    <source>
        <dbReference type="EMBL" id="KAG2428466.1"/>
    </source>
</evidence>
<feature type="region of interest" description="Disordered" evidence="1">
    <location>
        <begin position="2185"/>
        <end position="2208"/>
    </location>
</feature>
<evidence type="ECO:0000313" key="3">
    <source>
        <dbReference type="Proteomes" id="UP000650467"/>
    </source>
</evidence>
<feature type="region of interest" description="Disordered" evidence="1">
    <location>
        <begin position="187"/>
        <end position="208"/>
    </location>
</feature>
<feature type="region of interest" description="Disordered" evidence="1">
    <location>
        <begin position="142"/>
        <end position="170"/>
    </location>
</feature>
<feature type="region of interest" description="Disordered" evidence="1">
    <location>
        <begin position="313"/>
        <end position="378"/>
    </location>
</feature>
<dbReference type="Proteomes" id="UP000650467">
    <property type="component" value="Unassembled WGS sequence"/>
</dbReference>
<comment type="caution">
    <text evidence="2">The sequence shown here is derived from an EMBL/GenBank/DDBJ whole genome shotgun (WGS) entry which is preliminary data.</text>
</comment>
<proteinExistence type="predicted"/>
<dbReference type="OrthoDB" id="550045at2759"/>
<protein>
    <recommendedName>
        <fullName evidence="4">Sfi1 spindle body domain-containing protein</fullName>
    </recommendedName>
</protein>
<feature type="region of interest" description="Disordered" evidence="1">
    <location>
        <begin position="2269"/>
        <end position="2293"/>
    </location>
</feature>
<accession>A0A835SYY5</accession>
<dbReference type="EMBL" id="JAEHOC010000034">
    <property type="protein sequence ID" value="KAG2428466.1"/>
    <property type="molecule type" value="Genomic_DNA"/>
</dbReference>
<evidence type="ECO:0000256" key="1">
    <source>
        <dbReference type="SAM" id="MobiDB-lite"/>
    </source>
</evidence>
<feature type="region of interest" description="Disordered" evidence="1">
    <location>
        <begin position="2453"/>
        <end position="2528"/>
    </location>
</feature>
<feature type="compositionally biased region" description="Gly residues" evidence="1">
    <location>
        <begin position="368"/>
        <end position="378"/>
    </location>
</feature>